<organism evidence="2 3">
    <name type="scientific">Rothia nasimurium</name>
    <dbReference type="NCBI Taxonomy" id="85336"/>
    <lineage>
        <taxon>Bacteria</taxon>
        <taxon>Bacillati</taxon>
        <taxon>Actinomycetota</taxon>
        <taxon>Actinomycetes</taxon>
        <taxon>Micrococcales</taxon>
        <taxon>Micrococcaceae</taxon>
        <taxon>Rothia</taxon>
    </lineage>
</organism>
<evidence type="ECO:0000256" key="1">
    <source>
        <dbReference type="SAM" id="MobiDB-lite"/>
    </source>
</evidence>
<reference evidence="2 3" key="1">
    <citation type="submission" date="2019-03" db="EMBL/GenBank/DDBJ databases">
        <title>Diversity of the mouse oral microbiome.</title>
        <authorList>
            <person name="Joseph S."/>
            <person name="Aduse-Opoku J."/>
            <person name="Curtis M."/>
            <person name="Wade W."/>
            <person name="Hashim A."/>
        </authorList>
    </citation>
    <scope>NUCLEOTIDE SEQUENCE [LARGE SCALE GENOMIC DNA]</scope>
    <source>
        <strain evidence="3">irhom_31</strain>
    </source>
</reference>
<evidence type="ECO:0000313" key="3">
    <source>
        <dbReference type="Proteomes" id="UP000297951"/>
    </source>
</evidence>
<dbReference type="EMBL" id="SPQC01000024">
    <property type="protein sequence ID" value="TFU21965.1"/>
    <property type="molecule type" value="Genomic_DNA"/>
</dbReference>
<evidence type="ECO:0000313" key="2">
    <source>
        <dbReference type="EMBL" id="TFU21965.1"/>
    </source>
</evidence>
<proteinExistence type="predicted"/>
<dbReference type="AlphaFoldDB" id="A0A4Y9F3Q8"/>
<protein>
    <submittedName>
        <fullName evidence="2">Uncharacterized protein</fullName>
    </submittedName>
</protein>
<gene>
    <name evidence="2" type="ORF">E4U03_07600</name>
</gene>
<feature type="region of interest" description="Disordered" evidence="1">
    <location>
        <begin position="20"/>
        <end position="44"/>
    </location>
</feature>
<name>A0A4Y9F3Q8_9MICC</name>
<dbReference type="Proteomes" id="UP000297951">
    <property type="component" value="Unassembled WGS sequence"/>
</dbReference>
<comment type="caution">
    <text evidence="2">The sequence shown here is derived from an EMBL/GenBank/DDBJ whole genome shotgun (WGS) entry which is preliminary data.</text>
</comment>
<sequence length="107" mass="11930">MVRKRITRSAEDFIEAAEKPVTLHAEGTDTTSPHTTESAETKERVKARAKASIKRGIYTIQATESQKALLDYAAEELDISKAKLLERYLFTALEEEFGSSVPITNTK</sequence>
<accession>A0A4Y9F3Q8</accession>
<dbReference type="RefSeq" id="WP_135012955.1">
    <property type="nucleotide sequence ID" value="NZ_JADGLK010000024.1"/>
</dbReference>